<accession>A0A537K794</accession>
<sequence length="147" mass="16305">MKQTNALTAYEKRFLAALIRQVWRGCQAFVALVTERGPGEAVYALEDLVEWSAAQSARLRSRSVRAQSQTIGSGARRVASELLEDIGTFCNGIGDLLGHAQQSDLDPDEVEDEALTMVDGFLAWTTMMASQLGISRNLRPQTLWFER</sequence>
<dbReference type="EMBL" id="VBAK01000088">
    <property type="protein sequence ID" value="TMI91629.1"/>
    <property type="molecule type" value="Genomic_DNA"/>
</dbReference>
<reference evidence="1 2" key="1">
    <citation type="journal article" date="2019" name="Nat. Microbiol.">
        <title>Mediterranean grassland soil C-N compound turnover is dependent on rainfall and depth, and is mediated by genomically divergent microorganisms.</title>
        <authorList>
            <person name="Diamond S."/>
            <person name="Andeer P.F."/>
            <person name="Li Z."/>
            <person name="Crits-Christoph A."/>
            <person name="Burstein D."/>
            <person name="Anantharaman K."/>
            <person name="Lane K.R."/>
            <person name="Thomas B.C."/>
            <person name="Pan C."/>
            <person name="Northen T.R."/>
            <person name="Banfield J.F."/>
        </authorList>
    </citation>
    <scope>NUCLEOTIDE SEQUENCE [LARGE SCALE GENOMIC DNA]</scope>
    <source>
        <strain evidence="1">NP_3</strain>
    </source>
</reference>
<proteinExistence type="predicted"/>
<protein>
    <submittedName>
        <fullName evidence="1">Uncharacterized protein</fullName>
    </submittedName>
</protein>
<gene>
    <name evidence="1" type="ORF">E6H00_03660</name>
</gene>
<organism evidence="1 2">
    <name type="scientific">Candidatus Segetimicrobium genomatis</name>
    <dbReference type="NCBI Taxonomy" id="2569760"/>
    <lineage>
        <taxon>Bacteria</taxon>
        <taxon>Bacillati</taxon>
        <taxon>Candidatus Sysuimicrobiota</taxon>
        <taxon>Candidatus Sysuimicrobiia</taxon>
        <taxon>Candidatus Sysuimicrobiales</taxon>
        <taxon>Candidatus Segetimicrobiaceae</taxon>
        <taxon>Candidatus Segetimicrobium</taxon>
    </lineage>
</organism>
<evidence type="ECO:0000313" key="2">
    <source>
        <dbReference type="Proteomes" id="UP000318509"/>
    </source>
</evidence>
<comment type="caution">
    <text evidence="1">The sequence shown here is derived from an EMBL/GenBank/DDBJ whole genome shotgun (WGS) entry which is preliminary data.</text>
</comment>
<dbReference type="AlphaFoldDB" id="A0A537K794"/>
<evidence type="ECO:0000313" key="1">
    <source>
        <dbReference type="EMBL" id="TMI91629.1"/>
    </source>
</evidence>
<dbReference type="Proteomes" id="UP000318509">
    <property type="component" value="Unassembled WGS sequence"/>
</dbReference>
<name>A0A537K794_9BACT</name>